<sequence length="76" mass="8082">MQRTSKADDTTTEDQYVTAGSIHPTIVAVRNWYLRGNGSLEQAGVATTTSPPHADASDDCDVPALHDRAGGLDQRA</sequence>
<reference evidence="3" key="1">
    <citation type="journal article" date="2019" name="Int. J. Syst. Evol. Microbiol.">
        <title>The Global Catalogue of Microorganisms (GCM) 10K type strain sequencing project: providing services to taxonomists for standard genome sequencing and annotation.</title>
        <authorList>
            <consortium name="The Broad Institute Genomics Platform"/>
            <consortium name="The Broad Institute Genome Sequencing Center for Infectious Disease"/>
            <person name="Wu L."/>
            <person name="Ma J."/>
        </authorList>
    </citation>
    <scope>NUCLEOTIDE SEQUENCE [LARGE SCALE GENOMIC DNA]</scope>
    <source>
        <strain evidence="3">CGMCC 1.15439</strain>
    </source>
</reference>
<comment type="caution">
    <text evidence="2">The sequence shown here is derived from an EMBL/GenBank/DDBJ whole genome shotgun (WGS) entry which is preliminary data.</text>
</comment>
<organism evidence="2 3">
    <name type="scientific">Dyella nitratireducens</name>
    <dbReference type="NCBI Taxonomy" id="1849580"/>
    <lineage>
        <taxon>Bacteria</taxon>
        <taxon>Pseudomonadati</taxon>
        <taxon>Pseudomonadota</taxon>
        <taxon>Gammaproteobacteria</taxon>
        <taxon>Lysobacterales</taxon>
        <taxon>Rhodanobacteraceae</taxon>
        <taxon>Dyella</taxon>
    </lineage>
</organism>
<feature type="compositionally biased region" description="Basic and acidic residues" evidence="1">
    <location>
        <begin position="64"/>
        <end position="76"/>
    </location>
</feature>
<evidence type="ECO:0000256" key="1">
    <source>
        <dbReference type="SAM" id="MobiDB-lite"/>
    </source>
</evidence>
<feature type="region of interest" description="Disordered" evidence="1">
    <location>
        <begin position="43"/>
        <end position="76"/>
    </location>
</feature>
<name>A0ABQ1G3V7_9GAMM</name>
<proteinExistence type="predicted"/>
<keyword evidence="3" id="KW-1185">Reference proteome</keyword>
<accession>A0ABQ1G3V7</accession>
<dbReference type="EMBL" id="BMJA01000002">
    <property type="protein sequence ID" value="GGA36545.1"/>
    <property type="molecule type" value="Genomic_DNA"/>
</dbReference>
<evidence type="ECO:0000313" key="2">
    <source>
        <dbReference type="EMBL" id="GGA36545.1"/>
    </source>
</evidence>
<protein>
    <submittedName>
        <fullName evidence="2">Uncharacterized protein</fullName>
    </submittedName>
</protein>
<evidence type="ECO:0000313" key="3">
    <source>
        <dbReference type="Proteomes" id="UP000620046"/>
    </source>
</evidence>
<dbReference type="Proteomes" id="UP000620046">
    <property type="component" value="Unassembled WGS sequence"/>
</dbReference>
<gene>
    <name evidence="2" type="ORF">GCM10010981_27060</name>
</gene>